<keyword evidence="1" id="KW-1133">Transmembrane helix</keyword>
<dbReference type="RefSeq" id="WP_132873194.1">
    <property type="nucleotide sequence ID" value="NZ_JAJUHT010000007.1"/>
</dbReference>
<sequence>MNFSFAYTLAGVGATLFLFAVWFVAGVLLENRRIKQKCLLLADSISVLRSGRAAEGELTEAQRACFEHLADAFNTYIRPNAKYKTALVKALNSICGCSHSQLDMFDCFENRRMNGFFKDMVDKSGYLFINMIYMAHLEQKGYHMAELEHSLSKKL</sequence>
<keyword evidence="3" id="KW-1185">Reference proteome</keyword>
<dbReference type="EMBL" id="SMGG01000004">
    <property type="protein sequence ID" value="TCK60471.1"/>
    <property type="molecule type" value="Genomic_DNA"/>
</dbReference>
<comment type="caution">
    <text evidence="2">The sequence shown here is derived from an EMBL/GenBank/DDBJ whole genome shotgun (WGS) entry which is preliminary data.</text>
</comment>
<keyword evidence="1" id="KW-0472">Membrane</keyword>
<evidence type="ECO:0000313" key="2">
    <source>
        <dbReference type="EMBL" id="TCK60471.1"/>
    </source>
</evidence>
<evidence type="ECO:0000313" key="3">
    <source>
        <dbReference type="Proteomes" id="UP000294614"/>
    </source>
</evidence>
<evidence type="ECO:0000256" key="1">
    <source>
        <dbReference type="SAM" id="Phobius"/>
    </source>
</evidence>
<accession>A0A4V2PRX4</accession>
<feature type="transmembrane region" description="Helical" evidence="1">
    <location>
        <begin position="6"/>
        <end position="29"/>
    </location>
</feature>
<dbReference type="Proteomes" id="UP000294614">
    <property type="component" value="Unassembled WGS sequence"/>
</dbReference>
<gene>
    <name evidence="2" type="ORF">C8D98_1345</name>
</gene>
<dbReference type="AlphaFoldDB" id="A0A4V2PRX4"/>
<proteinExistence type="predicted"/>
<reference evidence="2 3" key="1">
    <citation type="submission" date="2019-03" db="EMBL/GenBank/DDBJ databases">
        <title>Genomic Encyclopedia of Type Strains, Phase IV (KMG-IV): sequencing the most valuable type-strain genomes for metagenomic binning, comparative biology and taxonomic classification.</title>
        <authorList>
            <person name="Goeker M."/>
        </authorList>
    </citation>
    <scope>NUCLEOTIDE SEQUENCE [LARGE SCALE GENOMIC DNA]</scope>
    <source>
        <strain evidence="2 3">DSM 24984</strain>
    </source>
</reference>
<name>A0A4V2PRX4_9BACT</name>
<keyword evidence="1" id="KW-0812">Transmembrane</keyword>
<protein>
    <submittedName>
        <fullName evidence="2">Uncharacterized protein</fullName>
    </submittedName>
</protein>
<organism evidence="2 3">
    <name type="scientific">Seleniivibrio woodruffii</name>
    <dbReference type="NCBI Taxonomy" id="1078050"/>
    <lineage>
        <taxon>Bacteria</taxon>
        <taxon>Pseudomonadati</taxon>
        <taxon>Deferribacterota</taxon>
        <taxon>Deferribacteres</taxon>
        <taxon>Deferribacterales</taxon>
        <taxon>Geovibrionaceae</taxon>
        <taxon>Seleniivibrio</taxon>
    </lineage>
</organism>